<keyword evidence="1" id="KW-0472">Membrane</keyword>
<dbReference type="Gene3D" id="1.10.1760.20">
    <property type="match status" value="1"/>
</dbReference>
<dbReference type="EMBL" id="DQVM01000097">
    <property type="protein sequence ID" value="HIQ29899.1"/>
    <property type="molecule type" value="Genomic_DNA"/>
</dbReference>
<dbReference type="AlphaFoldDB" id="A0A833EC37"/>
<protein>
    <recommendedName>
        <fullName evidence="4">ECF transporter S component</fullName>
    </recommendedName>
</protein>
<comment type="caution">
    <text evidence="2">The sequence shown here is derived from an EMBL/GenBank/DDBJ whole genome shotgun (WGS) entry which is preliminary data.</text>
</comment>
<feature type="transmembrane region" description="Helical" evidence="1">
    <location>
        <begin position="108"/>
        <end position="126"/>
    </location>
</feature>
<evidence type="ECO:0008006" key="4">
    <source>
        <dbReference type="Google" id="ProtNLM"/>
    </source>
</evidence>
<accession>A0A833EC37</accession>
<feature type="transmembrane region" description="Helical" evidence="1">
    <location>
        <begin position="133"/>
        <end position="158"/>
    </location>
</feature>
<evidence type="ECO:0000313" key="3">
    <source>
        <dbReference type="Proteomes" id="UP000608579"/>
    </source>
</evidence>
<reference evidence="2" key="1">
    <citation type="journal article" date="2020" name="ISME J.">
        <title>Gammaproteobacteria mediating utilization of methyl-, sulfur- and petroleum organic compounds in deep ocean hydrothermal plumes.</title>
        <authorList>
            <person name="Zhou Z."/>
            <person name="Liu Y."/>
            <person name="Pan J."/>
            <person name="Cron B.R."/>
            <person name="Toner B.M."/>
            <person name="Anantharaman K."/>
            <person name="Breier J.A."/>
            <person name="Dick G.J."/>
            <person name="Li M."/>
        </authorList>
    </citation>
    <scope>NUCLEOTIDE SEQUENCE</scope>
    <source>
        <strain evidence="2">SZUA-1515</strain>
    </source>
</reference>
<feature type="transmembrane region" description="Helical" evidence="1">
    <location>
        <begin position="83"/>
        <end position="102"/>
    </location>
</feature>
<organism evidence="2 3">
    <name type="scientific">Caldiarchaeum subterraneum</name>
    <dbReference type="NCBI Taxonomy" id="311458"/>
    <lineage>
        <taxon>Archaea</taxon>
        <taxon>Nitrososphaerota</taxon>
        <taxon>Candidatus Caldarchaeales</taxon>
        <taxon>Candidatus Caldarchaeaceae</taxon>
        <taxon>Candidatus Caldarchaeum</taxon>
    </lineage>
</organism>
<evidence type="ECO:0000256" key="1">
    <source>
        <dbReference type="SAM" id="Phobius"/>
    </source>
</evidence>
<keyword evidence="1" id="KW-1133">Transmembrane helix</keyword>
<feature type="transmembrane region" description="Helical" evidence="1">
    <location>
        <begin position="48"/>
        <end position="71"/>
    </location>
</feature>
<feature type="transmembrane region" description="Helical" evidence="1">
    <location>
        <begin position="164"/>
        <end position="191"/>
    </location>
</feature>
<evidence type="ECO:0000313" key="2">
    <source>
        <dbReference type="EMBL" id="HIQ29899.1"/>
    </source>
</evidence>
<keyword evidence="1" id="KW-0812">Transmembrane</keyword>
<sequence length="220" mass="23809">MEKRKSRSLTTAVAASFGGLAALLTVLPLSFPYPVIPYLKFDLAELPVVIAFLSFGPLAGGITAIAYWLVLSLVGEFTPIGPAMKFLAVGSMLLGIWVGSKIYRGSTVAPLLLNLILLGGLIRIFITTIANYILLAVLFPDLLEIATGMVRAATGFIADGQLNALFIVLLFTSIFNLLHTIFSIIPSALVVMKVSARGAFHSWANQAWLVKLLYHEMRRS</sequence>
<dbReference type="Proteomes" id="UP000608579">
    <property type="component" value="Unassembled WGS sequence"/>
</dbReference>
<name>A0A833EC37_CALS0</name>
<proteinExistence type="predicted"/>
<gene>
    <name evidence="2" type="ORF">EYH45_04975</name>
</gene>